<evidence type="ECO:0000313" key="4">
    <source>
        <dbReference type="Proteomes" id="UP000321249"/>
    </source>
</evidence>
<keyword evidence="2" id="KW-0732">Signal</keyword>
<feature type="region of interest" description="Disordered" evidence="1">
    <location>
        <begin position="128"/>
        <end position="152"/>
    </location>
</feature>
<feature type="compositionally biased region" description="Low complexity" evidence="1">
    <location>
        <begin position="130"/>
        <end position="152"/>
    </location>
</feature>
<comment type="caution">
    <text evidence="3">The sequence shown here is derived from an EMBL/GenBank/DDBJ whole genome shotgun (WGS) entry which is preliminary data.</text>
</comment>
<dbReference type="AlphaFoldDB" id="A0A5C6TWB3"/>
<feature type="chain" id="PRO_5022945839" evidence="2">
    <location>
        <begin position="21"/>
        <end position="152"/>
    </location>
</feature>
<feature type="signal peptide" evidence="2">
    <location>
        <begin position="1"/>
        <end position="20"/>
    </location>
</feature>
<evidence type="ECO:0000313" key="3">
    <source>
        <dbReference type="EMBL" id="TXC64744.1"/>
    </source>
</evidence>
<protein>
    <submittedName>
        <fullName evidence="3">Uncharacterized protein</fullName>
    </submittedName>
</protein>
<keyword evidence="4" id="KW-1185">Reference proteome</keyword>
<proteinExistence type="predicted"/>
<sequence length="152" mass="14810">MIRFPIAASFLLAVPAALQAQASAPAQEAPAPATAAPATPDTSTIQQAGMAFGHCIEAGLANVPATATPEAGAASVASGCATELHALESAAEAFIAQLPEEQRTPAQANLHAQLAEVEGQVADAIREQRAAAAPAAGSPAPAAPPAAAAPGH</sequence>
<gene>
    <name evidence="3" type="ORF">FRZ32_14460</name>
</gene>
<name>A0A5C6TWB3_9SPHN</name>
<evidence type="ECO:0000256" key="1">
    <source>
        <dbReference type="SAM" id="MobiDB-lite"/>
    </source>
</evidence>
<dbReference type="RefSeq" id="WP_147044167.1">
    <property type="nucleotide sequence ID" value="NZ_BAABIR010000001.1"/>
</dbReference>
<organism evidence="3 4">
    <name type="scientific">Allosphingosinicella ginsenosidimutans</name>
    <dbReference type="NCBI Taxonomy" id="1176539"/>
    <lineage>
        <taxon>Bacteria</taxon>
        <taxon>Pseudomonadati</taxon>
        <taxon>Pseudomonadota</taxon>
        <taxon>Alphaproteobacteria</taxon>
        <taxon>Sphingomonadales</taxon>
        <taxon>Sphingomonadaceae</taxon>
        <taxon>Allosphingosinicella</taxon>
    </lineage>
</organism>
<reference evidence="3 4" key="1">
    <citation type="journal article" date="2015" name="J. Microbiol.">
        <title>Sphingosinicella ginsenosidimutans sp. nov., with ginsenoside converting activity.</title>
        <authorList>
            <person name="Kim J.K."/>
            <person name="Kang M.S."/>
            <person name="Park S.C."/>
            <person name="Kim K.M."/>
            <person name="Choi K."/>
            <person name="Yoon M.H."/>
            <person name="Im W.T."/>
        </authorList>
    </citation>
    <scope>NUCLEOTIDE SEQUENCE [LARGE SCALE GENOMIC DNA]</scope>
    <source>
        <strain evidence="3 4">BS-11</strain>
    </source>
</reference>
<evidence type="ECO:0000256" key="2">
    <source>
        <dbReference type="SAM" id="SignalP"/>
    </source>
</evidence>
<accession>A0A5C6TWB3</accession>
<dbReference type="Proteomes" id="UP000321249">
    <property type="component" value="Unassembled WGS sequence"/>
</dbReference>
<dbReference type="EMBL" id="VOQQ01000001">
    <property type="protein sequence ID" value="TXC64744.1"/>
    <property type="molecule type" value="Genomic_DNA"/>
</dbReference>